<dbReference type="EMBL" id="JAJGCB010000011">
    <property type="protein sequence ID" value="KAJ8990398.1"/>
    <property type="molecule type" value="Genomic_DNA"/>
</dbReference>
<feature type="domain" description="Beta-lactamase-related" evidence="4">
    <location>
        <begin position="115"/>
        <end position="397"/>
    </location>
</feature>
<dbReference type="InterPro" id="IPR051478">
    <property type="entry name" value="Beta-lactamase-like_AB/R"/>
</dbReference>
<dbReference type="Pfam" id="PF00144">
    <property type="entry name" value="Beta-lactamase"/>
    <property type="match status" value="1"/>
</dbReference>
<feature type="chain" id="PRO_5043004258" description="Beta-lactamase-related domain-containing protein" evidence="3">
    <location>
        <begin position="36"/>
        <end position="437"/>
    </location>
</feature>
<evidence type="ECO:0000313" key="6">
    <source>
        <dbReference type="Proteomes" id="UP001161757"/>
    </source>
</evidence>
<evidence type="ECO:0000313" key="5">
    <source>
        <dbReference type="EMBL" id="KAJ8990398.1"/>
    </source>
</evidence>
<evidence type="ECO:0000256" key="2">
    <source>
        <dbReference type="SAM" id="MobiDB-lite"/>
    </source>
</evidence>
<evidence type="ECO:0000256" key="3">
    <source>
        <dbReference type="SAM" id="SignalP"/>
    </source>
</evidence>
<sequence>MGLVSNRCSPGNAGILLILPLLLLYTTLLIPHAAAECRYQSPAFPAPDYSQPIPELQKAFRQIEASITSLINSPNHPEFNSSSYSIEVTSAQKTLWTTFHTAIDKDPERPGADVVDGSSVYRIASITKTFTVLGILQQQALGNLHLDNPVVKYIPELAATTPTTPGNQNAKTPQIQWENITLRSLASQLSGIPRDWAQGDLVTGLPDPTVIGLPPIPVDQAGLPACAASRKDPHHNSESQSRPTKHKHKPCTKDDLLAKIRTKPPLFAPNQQSTYSNIAFELLGLVLANVTGVNYEDSINQTILTPLGMAGTSFIKPADKVAVLPRNTSWYWDVDEGVENPTGGLFACSADLSRFLRHVLNHYNSPGSITNSLNWFQPASFTATMGSFYGVPWEIFRTNKSLETMTESSHSSQKPAAYQATRPSSSWSPSTSSASPS</sequence>
<dbReference type="InterPro" id="IPR001466">
    <property type="entry name" value="Beta-lactam-related"/>
</dbReference>
<dbReference type="Gene3D" id="3.40.710.10">
    <property type="entry name" value="DD-peptidase/beta-lactamase superfamily"/>
    <property type="match status" value="1"/>
</dbReference>
<feature type="compositionally biased region" description="Low complexity" evidence="2">
    <location>
        <begin position="423"/>
        <end position="437"/>
    </location>
</feature>
<dbReference type="Proteomes" id="UP001161757">
    <property type="component" value="Unassembled WGS sequence"/>
</dbReference>
<feature type="region of interest" description="Disordered" evidence="2">
    <location>
        <begin position="226"/>
        <end position="251"/>
    </location>
</feature>
<dbReference type="SUPFAM" id="SSF56601">
    <property type="entry name" value="beta-lactamase/transpeptidase-like"/>
    <property type="match status" value="1"/>
</dbReference>
<reference evidence="5" key="1">
    <citation type="submission" date="2023-01" db="EMBL/GenBank/DDBJ databases">
        <title>Exophiala dermititidis isolated from Cystic Fibrosis Patient.</title>
        <authorList>
            <person name="Kurbessoian T."/>
            <person name="Crocker A."/>
            <person name="Murante D."/>
            <person name="Hogan D.A."/>
            <person name="Stajich J.E."/>
        </authorList>
    </citation>
    <scope>NUCLEOTIDE SEQUENCE</scope>
    <source>
        <strain evidence="5">Ex8</strain>
    </source>
</reference>
<protein>
    <recommendedName>
        <fullName evidence="4">Beta-lactamase-related domain-containing protein</fullName>
    </recommendedName>
</protein>
<dbReference type="PANTHER" id="PTHR22935:SF95">
    <property type="entry name" value="BETA-LACTAMASE-LIKE 1-RELATED"/>
    <property type="match status" value="1"/>
</dbReference>
<gene>
    <name evidence="5" type="ORF">HRR80_005883</name>
</gene>
<keyword evidence="3" id="KW-0732">Signal</keyword>
<dbReference type="PANTHER" id="PTHR22935">
    <property type="entry name" value="PENICILLIN-BINDING PROTEIN"/>
    <property type="match status" value="1"/>
</dbReference>
<accession>A0AAN6ESC5</accession>
<organism evidence="5 6">
    <name type="scientific">Exophiala dermatitidis</name>
    <name type="common">Black yeast-like fungus</name>
    <name type="synonym">Wangiella dermatitidis</name>
    <dbReference type="NCBI Taxonomy" id="5970"/>
    <lineage>
        <taxon>Eukaryota</taxon>
        <taxon>Fungi</taxon>
        <taxon>Dikarya</taxon>
        <taxon>Ascomycota</taxon>
        <taxon>Pezizomycotina</taxon>
        <taxon>Eurotiomycetes</taxon>
        <taxon>Chaetothyriomycetidae</taxon>
        <taxon>Chaetothyriales</taxon>
        <taxon>Herpotrichiellaceae</taxon>
        <taxon>Exophiala</taxon>
    </lineage>
</organism>
<comment type="caution">
    <text evidence="5">The sequence shown here is derived from an EMBL/GenBank/DDBJ whole genome shotgun (WGS) entry which is preliminary data.</text>
</comment>
<name>A0AAN6ESC5_EXODE</name>
<dbReference type="InterPro" id="IPR012338">
    <property type="entry name" value="Beta-lactam/transpept-like"/>
</dbReference>
<evidence type="ECO:0000256" key="1">
    <source>
        <dbReference type="ARBA" id="ARBA00038473"/>
    </source>
</evidence>
<proteinExistence type="inferred from homology"/>
<evidence type="ECO:0000259" key="4">
    <source>
        <dbReference type="Pfam" id="PF00144"/>
    </source>
</evidence>
<feature type="region of interest" description="Disordered" evidence="2">
    <location>
        <begin position="406"/>
        <end position="437"/>
    </location>
</feature>
<comment type="similarity">
    <text evidence="1">Belongs to the beta-lactamase family.</text>
</comment>
<feature type="signal peptide" evidence="3">
    <location>
        <begin position="1"/>
        <end position="35"/>
    </location>
</feature>
<dbReference type="AlphaFoldDB" id="A0AAN6ESC5"/>